<comment type="caution">
    <text evidence="9">The sequence shown here is derived from an EMBL/GenBank/DDBJ whole genome shotgun (WGS) entry which is preliminary data.</text>
</comment>
<feature type="domain" description="Type II secretion system protein GspF" evidence="8">
    <location>
        <begin position="16"/>
        <end position="136"/>
    </location>
</feature>
<dbReference type="RefSeq" id="WP_053402139.1">
    <property type="nucleotide sequence ID" value="NZ_LILC01000019.1"/>
</dbReference>
<comment type="similarity">
    <text evidence="2">Belongs to the GSP F family.</text>
</comment>
<proteinExistence type="inferred from homology"/>
<evidence type="ECO:0000256" key="4">
    <source>
        <dbReference type="ARBA" id="ARBA00022692"/>
    </source>
</evidence>
<dbReference type="InterPro" id="IPR042094">
    <property type="entry name" value="T2SS_GspF_sf"/>
</dbReference>
<evidence type="ECO:0000256" key="5">
    <source>
        <dbReference type="ARBA" id="ARBA00022989"/>
    </source>
</evidence>
<keyword evidence="3" id="KW-1003">Cell membrane</keyword>
<keyword evidence="6 7" id="KW-0472">Membrane</keyword>
<dbReference type="PANTHER" id="PTHR30012">
    <property type="entry name" value="GENERAL SECRETION PATHWAY PROTEIN"/>
    <property type="match status" value="1"/>
</dbReference>
<feature type="transmembrane region" description="Helical" evidence="7">
    <location>
        <begin position="155"/>
        <end position="184"/>
    </location>
</feature>
<dbReference type="STRING" id="284581.AMD01_14500"/>
<dbReference type="InterPro" id="IPR003004">
    <property type="entry name" value="GspF/PilC"/>
</dbReference>
<organism evidence="9 10">
    <name type="scientific">Priestia koreensis</name>
    <dbReference type="NCBI Taxonomy" id="284581"/>
    <lineage>
        <taxon>Bacteria</taxon>
        <taxon>Bacillati</taxon>
        <taxon>Bacillota</taxon>
        <taxon>Bacilli</taxon>
        <taxon>Bacillales</taxon>
        <taxon>Bacillaceae</taxon>
        <taxon>Priestia</taxon>
    </lineage>
</organism>
<evidence type="ECO:0000256" key="2">
    <source>
        <dbReference type="ARBA" id="ARBA00005745"/>
    </source>
</evidence>
<feature type="transmembrane region" description="Helical" evidence="7">
    <location>
        <begin position="112"/>
        <end position="135"/>
    </location>
</feature>
<dbReference type="AlphaFoldDB" id="A0A0M0KYN0"/>
<evidence type="ECO:0000256" key="3">
    <source>
        <dbReference type="ARBA" id="ARBA00022475"/>
    </source>
</evidence>
<dbReference type="PANTHER" id="PTHR30012:SF0">
    <property type="entry name" value="TYPE II SECRETION SYSTEM PROTEIN F-RELATED"/>
    <property type="match status" value="1"/>
</dbReference>
<dbReference type="Pfam" id="PF00482">
    <property type="entry name" value="T2SSF"/>
    <property type="match status" value="2"/>
</dbReference>
<evidence type="ECO:0000256" key="6">
    <source>
        <dbReference type="ARBA" id="ARBA00023136"/>
    </source>
</evidence>
<keyword evidence="10" id="KW-1185">Reference proteome</keyword>
<keyword evidence="4 7" id="KW-0812">Transmembrane</keyword>
<dbReference type="Gene3D" id="1.20.81.30">
    <property type="entry name" value="Type II secretion system (T2SS), domain F"/>
    <property type="match status" value="2"/>
</dbReference>
<dbReference type="PRINTS" id="PR00812">
    <property type="entry name" value="BCTERIALGSPF"/>
</dbReference>
<evidence type="ECO:0000313" key="10">
    <source>
        <dbReference type="Proteomes" id="UP000037558"/>
    </source>
</evidence>
<comment type="subcellular location">
    <subcellularLocation>
        <location evidence="1">Cell membrane</location>
        <topology evidence="1">Multi-pass membrane protein</topology>
    </subcellularLocation>
</comment>
<sequence length="345" mass="40717">MINRNHKWKLSEQSIFLLRLSDLLGKGYTLSTALEFLQFHFRPPLKRDLQKCLIKLKSGHSLHEVLRDLHFHNHVLGYLFFAEYRGELSFSLKEAGRMMMEKTKQKQKLKKVIQYPLFLLVFLGIVMIIMSQILLPQFTSLQGSIEDNENSFSSTFLSVLAYLPILMILALVFLVILCLFYALWFRKRSPLFKMRFLFYLPFLRSYLRTFNAYFFSFHMSNLLRGGLSVYESLSLFEKQSHFPFFQLEAHDLMRKLSEGYSLEETFQRRKYYQKELTYIISHGQKNGNLGQELSDYSELLLQTLHARIMKVLGYIQPFMFSAIGILVLLMYLSIMLPIFNTMSSL</sequence>
<dbReference type="Proteomes" id="UP000037558">
    <property type="component" value="Unassembled WGS sequence"/>
</dbReference>
<evidence type="ECO:0000259" key="8">
    <source>
        <dbReference type="Pfam" id="PF00482"/>
    </source>
</evidence>
<dbReference type="NCBIfam" id="NF041012">
    <property type="entry name" value="T4P_ComGB"/>
    <property type="match status" value="1"/>
</dbReference>
<dbReference type="PATRIC" id="fig|284581.3.peg.3968"/>
<feature type="transmembrane region" description="Helical" evidence="7">
    <location>
        <begin position="318"/>
        <end position="339"/>
    </location>
</feature>
<evidence type="ECO:0000313" key="9">
    <source>
        <dbReference type="EMBL" id="KOO43935.1"/>
    </source>
</evidence>
<reference evidence="10" key="1">
    <citation type="submission" date="2015-08" db="EMBL/GenBank/DDBJ databases">
        <title>Fjat-14210 dsm16467.</title>
        <authorList>
            <person name="Liu B."/>
            <person name="Wang J."/>
            <person name="Zhu Y."/>
            <person name="Liu G."/>
            <person name="Chen Q."/>
            <person name="Chen Z."/>
            <person name="Lan J."/>
            <person name="Che J."/>
            <person name="Ge C."/>
            <person name="Shi H."/>
            <person name="Pan Z."/>
            <person name="Liu X."/>
        </authorList>
    </citation>
    <scope>NUCLEOTIDE SEQUENCE [LARGE SCALE GENOMIC DNA]</scope>
    <source>
        <strain evidence="10">DSM 16467</strain>
    </source>
</reference>
<feature type="domain" description="Type II secretion system protein GspF" evidence="8">
    <location>
        <begin position="215"/>
        <end position="337"/>
    </location>
</feature>
<evidence type="ECO:0000256" key="7">
    <source>
        <dbReference type="SAM" id="Phobius"/>
    </source>
</evidence>
<dbReference type="InterPro" id="IPR018076">
    <property type="entry name" value="T2SS_GspF_dom"/>
</dbReference>
<dbReference type="OrthoDB" id="1638902at2"/>
<gene>
    <name evidence="9" type="ORF">AMD01_14500</name>
</gene>
<dbReference type="InterPro" id="IPR047692">
    <property type="entry name" value="T4P_ComGB"/>
</dbReference>
<evidence type="ECO:0000256" key="1">
    <source>
        <dbReference type="ARBA" id="ARBA00004651"/>
    </source>
</evidence>
<keyword evidence="5 7" id="KW-1133">Transmembrane helix</keyword>
<protein>
    <recommendedName>
        <fullName evidence="8">Type II secretion system protein GspF domain-containing protein</fullName>
    </recommendedName>
</protein>
<accession>A0A0M0KYN0</accession>
<dbReference type="GO" id="GO:0005886">
    <property type="term" value="C:plasma membrane"/>
    <property type="evidence" value="ECO:0007669"/>
    <property type="project" value="UniProtKB-SubCell"/>
</dbReference>
<dbReference type="EMBL" id="LILC01000019">
    <property type="protein sequence ID" value="KOO43935.1"/>
    <property type="molecule type" value="Genomic_DNA"/>
</dbReference>
<name>A0A0M0KYN0_9BACI</name>